<dbReference type="GO" id="GO:0016705">
    <property type="term" value="F:oxidoreductase activity, acting on paired donors, with incorporation or reduction of molecular oxygen"/>
    <property type="evidence" value="ECO:0007669"/>
    <property type="project" value="InterPro"/>
</dbReference>
<comment type="similarity">
    <text evidence="2">Belongs to the cytochrome P450 family.</text>
</comment>
<dbReference type="Proteomes" id="UP000076798">
    <property type="component" value="Unassembled WGS sequence"/>
</dbReference>
<feature type="non-terminal residue" evidence="8">
    <location>
        <position position="1"/>
    </location>
</feature>
<evidence type="ECO:0000313" key="9">
    <source>
        <dbReference type="Proteomes" id="UP000076798"/>
    </source>
</evidence>
<dbReference type="STRING" id="1314776.A0A166FR89"/>
<dbReference type="GO" id="GO:0005506">
    <property type="term" value="F:iron ion binding"/>
    <property type="evidence" value="ECO:0007669"/>
    <property type="project" value="InterPro"/>
</dbReference>
<proteinExistence type="inferred from homology"/>
<dbReference type="Pfam" id="PF00067">
    <property type="entry name" value="p450"/>
    <property type="match status" value="1"/>
</dbReference>
<keyword evidence="3" id="KW-0349">Heme</keyword>
<dbReference type="GO" id="GO:0020037">
    <property type="term" value="F:heme binding"/>
    <property type="evidence" value="ECO:0007669"/>
    <property type="project" value="InterPro"/>
</dbReference>
<dbReference type="InterPro" id="IPR036396">
    <property type="entry name" value="Cyt_P450_sf"/>
</dbReference>
<dbReference type="InterPro" id="IPR050364">
    <property type="entry name" value="Cytochrome_P450_fung"/>
</dbReference>
<evidence type="ECO:0000256" key="4">
    <source>
        <dbReference type="ARBA" id="ARBA00022723"/>
    </source>
</evidence>
<evidence type="ECO:0000256" key="5">
    <source>
        <dbReference type="ARBA" id="ARBA00023002"/>
    </source>
</evidence>
<gene>
    <name evidence="8" type="ORF">SISSUDRAFT_1031647</name>
</gene>
<evidence type="ECO:0000313" key="8">
    <source>
        <dbReference type="EMBL" id="KZT40923.1"/>
    </source>
</evidence>
<protein>
    <submittedName>
        <fullName evidence="8">Uncharacterized protein</fullName>
    </submittedName>
</protein>
<organism evidence="8 9">
    <name type="scientific">Sistotremastrum suecicum HHB10207 ss-3</name>
    <dbReference type="NCBI Taxonomy" id="1314776"/>
    <lineage>
        <taxon>Eukaryota</taxon>
        <taxon>Fungi</taxon>
        <taxon>Dikarya</taxon>
        <taxon>Basidiomycota</taxon>
        <taxon>Agaricomycotina</taxon>
        <taxon>Agaricomycetes</taxon>
        <taxon>Sistotremastrales</taxon>
        <taxon>Sistotremastraceae</taxon>
        <taxon>Sistotremastrum</taxon>
    </lineage>
</organism>
<keyword evidence="4" id="KW-0479">Metal-binding</keyword>
<keyword evidence="7" id="KW-0503">Monooxygenase</keyword>
<evidence type="ECO:0000256" key="7">
    <source>
        <dbReference type="ARBA" id="ARBA00023033"/>
    </source>
</evidence>
<dbReference type="InterPro" id="IPR001128">
    <property type="entry name" value="Cyt_P450"/>
</dbReference>
<sequence length="135" mass="14887">GITRDPTLYPNPDDFQPERFLTHAQGGNCATAGDIPLDPSKIVFGYGKRSPGQHLAELSIWISIAMTLSVYKVNAISGHEPVLHDYDAGIIAHPKLFKCEISVRSPHAEELINSIPDHDVTVWMHPPPRKQASVE</sequence>
<dbReference type="PANTHER" id="PTHR46300:SF5">
    <property type="entry name" value="CYTOCHROME P450"/>
    <property type="match status" value="1"/>
</dbReference>
<dbReference type="PANTHER" id="PTHR46300">
    <property type="entry name" value="P450, PUTATIVE (EUROFUNG)-RELATED-RELATED"/>
    <property type="match status" value="1"/>
</dbReference>
<evidence type="ECO:0000256" key="6">
    <source>
        <dbReference type="ARBA" id="ARBA00023004"/>
    </source>
</evidence>
<keyword evidence="5" id="KW-0560">Oxidoreductase</keyword>
<dbReference type="OrthoDB" id="2789670at2759"/>
<accession>A0A166FR89</accession>
<reference evidence="8 9" key="1">
    <citation type="journal article" date="2016" name="Mol. Biol. Evol.">
        <title>Comparative Genomics of Early-Diverging Mushroom-Forming Fungi Provides Insights into the Origins of Lignocellulose Decay Capabilities.</title>
        <authorList>
            <person name="Nagy L.G."/>
            <person name="Riley R."/>
            <person name="Tritt A."/>
            <person name="Adam C."/>
            <person name="Daum C."/>
            <person name="Floudas D."/>
            <person name="Sun H."/>
            <person name="Yadav J.S."/>
            <person name="Pangilinan J."/>
            <person name="Larsson K.H."/>
            <person name="Matsuura K."/>
            <person name="Barry K."/>
            <person name="Labutti K."/>
            <person name="Kuo R."/>
            <person name="Ohm R.A."/>
            <person name="Bhattacharya S.S."/>
            <person name="Shirouzu T."/>
            <person name="Yoshinaga Y."/>
            <person name="Martin F.M."/>
            <person name="Grigoriev I.V."/>
            <person name="Hibbett D.S."/>
        </authorList>
    </citation>
    <scope>NUCLEOTIDE SEQUENCE [LARGE SCALE GENOMIC DNA]</scope>
    <source>
        <strain evidence="8 9">HHB10207 ss-3</strain>
    </source>
</reference>
<evidence type="ECO:0000256" key="3">
    <source>
        <dbReference type="ARBA" id="ARBA00022617"/>
    </source>
</evidence>
<dbReference type="GO" id="GO:0004497">
    <property type="term" value="F:monooxygenase activity"/>
    <property type="evidence" value="ECO:0007669"/>
    <property type="project" value="UniProtKB-KW"/>
</dbReference>
<evidence type="ECO:0000256" key="1">
    <source>
        <dbReference type="ARBA" id="ARBA00001971"/>
    </source>
</evidence>
<comment type="cofactor">
    <cofactor evidence="1">
        <name>heme</name>
        <dbReference type="ChEBI" id="CHEBI:30413"/>
    </cofactor>
</comment>
<dbReference type="AlphaFoldDB" id="A0A166FR89"/>
<evidence type="ECO:0000256" key="2">
    <source>
        <dbReference type="ARBA" id="ARBA00010617"/>
    </source>
</evidence>
<dbReference type="SUPFAM" id="SSF48264">
    <property type="entry name" value="Cytochrome P450"/>
    <property type="match status" value="1"/>
</dbReference>
<keyword evidence="6" id="KW-0408">Iron</keyword>
<dbReference type="Gene3D" id="1.10.630.10">
    <property type="entry name" value="Cytochrome P450"/>
    <property type="match status" value="1"/>
</dbReference>
<dbReference type="EMBL" id="KV428027">
    <property type="protein sequence ID" value="KZT40923.1"/>
    <property type="molecule type" value="Genomic_DNA"/>
</dbReference>
<keyword evidence="9" id="KW-1185">Reference proteome</keyword>
<name>A0A166FR89_9AGAM</name>